<proteinExistence type="predicted"/>
<reference evidence="2 3" key="1">
    <citation type="submission" date="2016-02" db="EMBL/GenBank/DDBJ databases">
        <title>Genome analysis of coral dinoflagellate symbionts highlights evolutionary adaptations to a symbiotic lifestyle.</title>
        <authorList>
            <person name="Aranda M."/>
            <person name="Li Y."/>
            <person name="Liew Y.J."/>
            <person name="Baumgarten S."/>
            <person name="Simakov O."/>
            <person name="Wilson M."/>
            <person name="Piel J."/>
            <person name="Ashoor H."/>
            <person name="Bougouffa S."/>
            <person name="Bajic V.B."/>
            <person name="Ryu T."/>
            <person name="Ravasi T."/>
            <person name="Bayer T."/>
            <person name="Micklem G."/>
            <person name="Kim H."/>
            <person name="Bhak J."/>
            <person name="Lajeunesse T.C."/>
            <person name="Voolstra C.R."/>
        </authorList>
    </citation>
    <scope>NUCLEOTIDE SEQUENCE [LARGE SCALE GENOMIC DNA]</scope>
    <source>
        <strain evidence="2 3">CCMP2467</strain>
    </source>
</reference>
<evidence type="ECO:0000256" key="1">
    <source>
        <dbReference type="SAM" id="MobiDB-lite"/>
    </source>
</evidence>
<protein>
    <submittedName>
        <fullName evidence="2">Uncharacterized protein</fullName>
    </submittedName>
</protein>
<keyword evidence="3" id="KW-1185">Reference proteome</keyword>
<dbReference type="EMBL" id="LSRX01000016">
    <property type="protein sequence ID" value="OLQ14311.1"/>
    <property type="molecule type" value="Genomic_DNA"/>
</dbReference>
<dbReference type="AlphaFoldDB" id="A0A1Q9F3R4"/>
<evidence type="ECO:0000313" key="2">
    <source>
        <dbReference type="EMBL" id="OLQ14311.1"/>
    </source>
</evidence>
<feature type="compositionally biased region" description="Basic and acidic residues" evidence="1">
    <location>
        <begin position="305"/>
        <end position="322"/>
    </location>
</feature>
<sequence length="388" mass="43353">MVLYMEASRPALKAPSRQDSKNDPLQWLYSGIAASMSQVHGCNTIFAVAKADEECLKGVTKVELETLLDTVQRLHKKLGRPPNSLLLKNLPARGASEKLLTVAAEIKCDVCLENQIRASKPAVSVHREDRWWCTLQTDGLYMRFGEEVFHDLMTVDRHRVCRAVKLRWCQLFGFPETTKLDPEGVELQMVPAVNEGISEAQKAFLEYREREVMSRSQKHLPAGQDSSIVGQVNKVGPRSFRVEEFVDPGSGPGAASHRALGVGALGAGSKRPGLDAVRMPCPQRGRIRYDGAYISAKKRQQMIRQQEEPEGRKAESQRDAKVMNDEKVLREVLDGLGDVDLATSISVMKLLSVELLGNRETGRLIWRQHGRLGFNKQEDRGPDLPEAY</sequence>
<gene>
    <name evidence="2" type="ORF">AK812_SmicGene1500</name>
</gene>
<dbReference type="OrthoDB" id="10637152at2759"/>
<dbReference type="Proteomes" id="UP000186817">
    <property type="component" value="Unassembled WGS sequence"/>
</dbReference>
<comment type="caution">
    <text evidence="2">The sequence shown here is derived from an EMBL/GenBank/DDBJ whole genome shotgun (WGS) entry which is preliminary data.</text>
</comment>
<accession>A0A1Q9F3R4</accession>
<feature type="region of interest" description="Disordered" evidence="1">
    <location>
        <begin position="299"/>
        <end position="322"/>
    </location>
</feature>
<name>A0A1Q9F3R4_SYMMI</name>
<evidence type="ECO:0000313" key="3">
    <source>
        <dbReference type="Proteomes" id="UP000186817"/>
    </source>
</evidence>
<organism evidence="2 3">
    <name type="scientific">Symbiodinium microadriaticum</name>
    <name type="common">Dinoflagellate</name>
    <name type="synonym">Zooxanthella microadriatica</name>
    <dbReference type="NCBI Taxonomy" id="2951"/>
    <lineage>
        <taxon>Eukaryota</taxon>
        <taxon>Sar</taxon>
        <taxon>Alveolata</taxon>
        <taxon>Dinophyceae</taxon>
        <taxon>Suessiales</taxon>
        <taxon>Symbiodiniaceae</taxon>
        <taxon>Symbiodinium</taxon>
    </lineage>
</organism>